<accession>A0ABQ5VKQ8</accession>
<evidence type="ECO:0000256" key="1">
    <source>
        <dbReference type="ARBA" id="ARBA00022679"/>
    </source>
</evidence>
<dbReference type="InterPro" id="IPR000182">
    <property type="entry name" value="GNAT_dom"/>
</dbReference>
<comment type="caution">
    <text evidence="4">The sequence shown here is derived from an EMBL/GenBank/DDBJ whole genome shotgun (WGS) entry which is preliminary data.</text>
</comment>
<reference evidence="4" key="1">
    <citation type="journal article" date="2014" name="Int. J. Syst. Evol. Microbiol.">
        <title>Complete genome of a new Firmicutes species belonging to the dominant human colonic microbiota ('Ruminococcus bicirculans') reveals two chromosomes and a selective capacity to utilize plant glucans.</title>
        <authorList>
            <consortium name="NISC Comparative Sequencing Program"/>
            <person name="Wegmann U."/>
            <person name="Louis P."/>
            <person name="Goesmann A."/>
            <person name="Henrissat B."/>
            <person name="Duncan S.H."/>
            <person name="Flint H.J."/>
        </authorList>
    </citation>
    <scope>NUCLEOTIDE SEQUENCE</scope>
    <source>
        <strain evidence="4">NBRC 109915</strain>
    </source>
</reference>
<evidence type="ECO:0000259" key="3">
    <source>
        <dbReference type="PROSITE" id="PS51186"/>
    </source>
</evidence>
<reference evidence="4" key="2">
    <citation type="submission" date="2023-01" db="EMBL/GenBank/DDBJ databases">
        <title>Draft genome sequence of Sulfitobacter pacificus strain NBRC 109915.</title>
        <authorList>
            <person name="Sun Q."/>
            <person name="Mori K."/>
        </authorList>
    </citation>
    <scope>NUCLEOTIDE SEQUENCE</scope>
    <source>
        <strain evidence="4">NBRC 109915</strain>
    </source>
</reference>
<dbReference type="InterPro" id="IPR016181">
    <property type="entry name" value="Acyl_CoA_acyltransferase"/>
</dbReference>
<evidence type="ECO:0000313" key="5">
    <source>
        <dbReference type="Proteomes" id="UP001161388"/>
    </source>
</evidence>
<dbReference type="SUPFAM" id="SSF55729">
    <property type="entry name" value="Acyl-CoA N-acyltransferases (Nat)"/>
    <property type="match status" value="1"/>
</dbReference>
<evidence type="ECO:0000256" key="2">
    <source>
        <dbReference type="ARBA" id="ARBA00023315"/>
    </source>
</evidence>
<gene>
    <name evidence="4" type="ORF">GCM10007927_23840</name>
</gene>
<dbReference type="EMBL" id="BSNL01000001">
    <property type="protein sequence ID" value="GLQ27581.1"/>
    <property type="molecule type" value="Genomic_DNA"/>
</dbReference>
<keyword evidence="2" id="KW-0012">Acyltransferase</keyword>
<keyword evidence="5" id="KW-1185">Reference proteome</keyword>
<dbReference type="CDD" id="cd04301">
    <property type="entry name" value="NAT_SF"/>
    <property type="match status" value="1"/>
</dbReference>
<keyword evidence="1" id="KW-0808">Transferase</keyword>
<dbReference type="Proteomes" id="UP001161388">
    <property type="component" value="Unassembled WGS sequence"/>
</dbReference>
<dbReference type="Gene3D" id="3.40.630.30">
    <property type="match status" value="1"/>
</dbReference>
<dbReference type="PANTHER" id="PTHR43877:SF2">
    <property type="entry name" value="AMINOALKYLPHOSPHONATE N-ACETYLTRANSFERASE-RELATED"/>
    <property type="match status" value="1"/>
</dbReference>
<feature type="domain" description="N-acetyltransferase" evidence="3">
    <location>
        <begin position="1"/>
        <end position="120"/>
    </location>
</feature>
<name>A0ABQ5VKQ8_9RHOB</name>
<dbReference type="PANTHER" id="PTHR43877">
    <property type="entry name" value="AMINOALKYLPHOSPHONATE N-ACETYLTRANSFERASE-RELATED-RELATED"/>
    <property type="match status" value="1"/>
</dbReference>
<dbReference type="InterPro" id="IPR050832">
    <property type="entry name" value="Bact_Acetyltransf"/>
</dbReference>
<dbReference type="Pfam" id="PF13673">
    <property type="entry name" value="Acetyltransf_10"/>
    <property type="match status" value="1"/>
</dbReference>
<dbReference type="PROSITE" id="PS51186">
    <property type="entry name" value="GNAT"/>
    <property type="match status" value="1"/>
</dbReference>
<protein>
    <recommendedName>
        <fullName evidence="3">N-acetyltransferase domain-containing protein</fullName>
    </recommendedName>
</protein>
<proteinExistence type="predicted"/>
<organism evidence="4 5">
    <name type="scientific">Sulfitobacter pacificus</name>
    <dbReference type="NCBI Taxonomy" id="1499314"/>
    <lineage>
        <taxon>Bacteria</taxon>
        <taxon>Pseudomonadati</taxon>
        <taxon>Pseudomonadota</taxon>
        <taxon>Alphaproteobacteria</taxon>
        <taxon>Rhodobacterales</taxon>
        <taxon>Roseobacteraceae</taxon>
        <taxon>Sulfitobacter</taxon>
    </lineage>
</organism>
<sequence>MRTWMDGRIAEDYREDCRDGLLWLAERSGKVMGFSHGEPGEVKRLFVSSDAVGLGVGKVLMEKALADAQGDNTQTVVIDATLNAASFYEKWGFRRTGSGVFPGREGLPPIEIVTMKRFAP</sequence>
<evidence type="ECO:0000313" key="4">
    <source>
        <dbReference type="EMBL" id="GLQ27581.1"/>
    </source>
</evidence>